<evidence type="ECO:0000313" key="2">
    <source>
        <dbReference type="Proteomes" id="UP000036987"/>
    </source>
</evidence>
<dbReference type="STRING" id="29655.A0A0K9P4K2"/>
<dbReference type="InterPro" id="IPR006873">
    <property type="entry name" value="DUF620"/>
</dbReference>
<gene>
    <name evidence="1" type="ORF">ZOSMA_38G00460</name>
</gene>
<accession>A0A0K9P4K2</accession>
<protein>
    <recommendedName>
        <fullName evidence="3">DUF620 domain-containing protein</fullName>
    </recommendedName>
</protein>
<dbReference type="AlphaFoldDB" id="A0A0K9P4K2"/>
<dbReference type="OMA" id="IKSMYAS"/>
<sequence length="360" mass="40332">MGQLAPIKEEPVDEEDGAKKMKRLSTIKKKMAWTKWQWIKTRLSLISSPKKPNNIKILLSVLGCPLSPISTPHPSSSSSLLVPLKGISSKAQYIIQQFRGVTQMGKSLKSLYASGNVEVSMVKTAEETEEEEDQRWMSERGRFVVWEMDPGMWLIELVVSGWKIVAGSDGNTAWRNTPWIGTHAAPGGVRPLRRALQGLNPSTITSVFSTSQYMGEKEMDGQDCFVLLLEADQPTLLARSDHAAKIIKHIMIGYFSQTTGLLVHLDDLQLTRIQVSASVQPIFWETTINSQIRDYKPVEHGILVAHSGRSIVRLAKIQQGIEKQHQETTTMEEEWTIHDIAFDIPGLSSDYFIPPEEVAK</sequence>
<dbReference type="PANTHER" id="PTHR31300:SF3">
    <property type="entry name" value="GB|AAD30234.1"/>
    <property type="match status" value="1"/>
</dbReference>
<keyword evidence="2" id="KW-1185">Reference proteome</keyword>
<evidence type="ECO:0000313" key="1">
    <source>
        <dbReference type="EMBL" id="KMZ63938.1"/>
    </source>
</evidence>
<evidence type="ECO:0008006" key="3">
    <source>
        <dbReference type="Google" id="ProtNLM"/>
    </source>
</evidence>
<dbReference type="OrthoDB" id="1844642at2759"/>
<dbReference type="PANTHER" id="PTHR31300">
    <property type="entry name" value="LIPASE"/>
    <property type="match status" value="1"/>
</dbReference>
<dbReference type="EMBL" id="LFYR01001193">
    <property type="protein sequence ID" value="KMZ63938.1"/>
    <property type="molecule type" value="Genomic_DNA"/>
</dbReference>
<dbReference type="Pfam" id="PF04788">
    <property type="entry name" value="DUF620"/>
    <property type="match status" value="1"/>
</dbReference>
<proteinExistence type="predicted"/>
<organism evidence="1 2">
    <name type="scientific">Zostera marina</name>
    <name type="common">Eelgrass</name>
    <dbReference type="NCBI Taxonomy" id="29655"/>
    <lineage>
        <taxon>Eukaryota</taxon>
        <taxon>Viridiplantae</taxon>
        <taxon>Streptophyta</taxon>
        <taxon>Embryophyta</taxon>
        <taxon>Tracheophyta</taxon>
        <taxon>Spermatophyta</taxon>
        <taxon>Magnoliopsida</taxon>
        <taxon>Liliopsida</taxon>
        <taxon>Zosteraceae</taxon>
        <taxon>Zostera</taxon>
    </lineage>
</organism>
<name>A0A0K9P4K2_ZOSMR</name>
<dbReference type="Proteomes" id="UP000036987">
    <property type="component" value="Unassembled WGS sequence"/>
</dbReference>
<comment type="caution">
    <text evidence="1">The sequence shown here is derived from an EMBL/GenBank/DDBJ whole genome shotgun (WGS) entry which is preliminary data.</text>
</comment>
<reference evidence="2" key="1">
    <citation type="journal article" date="2016" name="Nature">
        <title>The genome of the seagrass Zostera marina reveals angiosperm adaptation to the sea.</title>
        <authorList>
            <person name="Olsen J.L."/>
            <person name="Rouze P."/>
            <person name="Verhelst B."/>
            <person name="Lin Y.-C."/>
            <person name="Bayer T."/>
            <person name="Collen J."/>
            <person name="Dattolo E."/>
            <person name="De Paoli E."/>
            <person name="Dittami S."/>
            <person name="Maumus F."/>
            <person name="Michel G."/>
            <person name="Kersting A."/>
            <person name="Lauritano C."/>
            <person name="Lohaus R."/>
            <person name="Toepel M."/>
            <person name="Tonon T."/>
            <person name="Vanneste K."/>
            <person name="Amirebrahimi M."/>
            <person name="Brakel J."/>
            <person name="Bostroem C."/>
            <person name="Chovatia M."/>
            <person name="Grimwood J."/>
            <person name="Jenkins J.W."/>
            <person name="Jueterbock A."/>
            <person name="Mraz A."/>
            <person name="Stam W.T."/>
            <person name="Tice H."/>
            <person name="Bornberg-Bauer E."/>
            <person name="Green P.J."/>
            <person name="Pearson G.A."/>
            <person name="Procaccini G."/>
            <person name="Duarte C.M."/>
            <person name="Schmutz J."/>
            <person name="Reusch T.B.H."/>
            <person name="Van de Peer Y."/>
        </authorList>
    </citation>
    <scope>NUCLEOTIDE SEQUENCE [LARGE SCALE GENOMIC DNA]</scope>
    <source>
        <strain evidence="2">cv. Finnish</strain>
    </source>
</reference>